<dbReference type="SMART" id="SM00382">
    <property type="entry name" value="AAA"/>
    <property type="match status" value="1"/>
</dbReference>
<dbReference type="InterPro" id="IPR051782">
    <property type="entry name" value="ABC_Transporter_VariousFunc"/>
</dbReference>
<dbReference type="PROSITE" id="PS50893">
    <property type="entry name" value="ABC_TRANSPORTER_2"/>
    <property type="match status" value="1"/>
</dbReference>
<evidence type="ECO:0000256" key="1">
    <source>
        <dbReference type="ARBA" id="ARBA00022448"/>
    </source>
</evidence>
<dbReference type="InterPro" id="IPR027417">
    <property type="entry name" value="P-loop_NTPase"/>
</dbReference>
<dbReference type="Proteomes" id="UP000886069">
    <property type="component" value="Unassembled WGS sequence"/>
</dbReference>
<dbReference type="Pfam" id="PF00005">
    <property type="entry name" value="ABC_tran"/>
    <property type="match status" value="1"/>
</dbReference>
<dbReference type="EMBL" id="DSEC01000296">
    <property type="protein sequence ID" value="HER43641.1"/>
    <property type="molecule type" value="Genomic_DNA"/>
</dbReference>
<dbReference type="PANTHER" id="PTHR42939">
    <property type="entry name" value="ABC TRANSPORTER ATP-BINDING PROTEIN ALBC-RELATED"/>
    <property type="match status" value="1"/>
</dbReference>
<gene>
    <name evidence="5" type="ORF">ENO08_04190</name>
</gene>
<feature type="domain" description="ABC transporter" evidence="4">
    <location>
        <begin position="2"/>
        <end position="230"/>
    </location>
</feature>
<evidence type="ECO:0000313" key="5">
    <source>
        <dbReference type="EMBL" id="HER43641.1"/>
    </source>
</evidence>
<accession>A0A7V2AUV5</accession>
<keyword evidence="3 5" id="KW-0067">ATP-binding</keyword>
<dbReference type="AlphaFoldDB" id="A0A7V2AUV5"/>
<dbReference type="InterPro" id="IPR003593">
    <property type="entry name" value="AAA+_ATPase"/>
</dbReference>
<evidence type="ECO:0000256" key="3">
    <source>
        <dbReference type="ARBA" id="ARBA00022840"/>
    </source>
</evidence>
<comment type="caution">
    <text evidence="5">The sequence shown here is derived from an EMBL/GenBank/DDBJ whole genome shotgun (WGS) entry which is preliminary data.</text>
</comment>
<dbReference type="PROSITE" id="PS00211">
    <property type="entry name" value="ABC_TRANSPORTER_1"/>
    <property type="match status" value="1"/>
</dbReference>
<dbReference type="GO" id="GO:0005524">
    <property type="term" value="F:ATP binding"/>
    <property type="evidence" value="ECO:0007669"/>
    <property type="project" value="UniProtKB-KW"/>
</dbReference>
<dbReference type="PANTHER" id="PTHR42939:SF3">
    <property type="entry name" value="ABC TRANSPORTER ATP-BINDING COMPONENT"/>
    <property type="match status" value="1"/>
</dbReference>
<reference evidence="5" key="1">
    <citation type="journal article" date="2020" name="mSystems">
        <title>Genome- and Community-Level Interaction Insights into Carbon Utilization and Element Cycling Functions of Hydrothermarchaeota in Hydrothermal Sediment.</title>
        <authorList>
            <person name="Zhou Z."/>
            <person name="Liu Y."/>
            <person name="Xu W."/>
            <person name="Pan J."/>
            <person name="Luo Z.H."/>
            <person name="Li M."/>
        </authorList>
    </citation>
    <scope>NUCLEOTIDE SEQUENCE [LARGE SCALE GENOMIC DNA]</scope>
    <source>
        <strain evidence="5">SpSt-1233</strain>
    </source>
</reference>
<protein>
    <submittedName>
        <fullName evidence="5">ABC transporter ATP-binding protein</fullName>
    </submittedName>
</protein>
<dbReference type="GO" id="GO:0016887">
    <property type="term" value="F:ATP hydrolysis activity"/>
    <property type="evidence" value="ECO:0007669"/>
    <property type="project" value="InterPro"/>
</dbReference>
<keyword evidence="1" id="KW-0813">Transport</keyword>
<dbReference type="InterPro" id="IPR017871">
    <property type="entry name" value="ABC_transporter-like_CS"/>
</dbReference>
<organism evidence="5">
    <name type="scientific">Eiseniibacteriota bacterium</name>
    <dbReference type="NCBI Taxonomy" id="2212470"/>
    <lineage>
        <taxon>Bacteria</taxon>
        <taxon>Candidatus Eiseniibacteriota</taxon>
    </lineage>
</organism>
<evidence type="ECO:0000259" key="4">
    <source>
        <dbReference type="PROSITE" id="PS50893"/>
    </source>
</evidence>
<dbReference type="Gene3D" id="3.40.50.300">
    <property type="entry name" value="P-loop containing nucleotide triphosphate hydrolases"/>
    <property type="match status" value="1"/>
</dbReference>
<keyword evidence="2" id="KW-0547">Nucleotide-binding</keyword>
<name>A0A7V2AUV5_UNCEI</name>
<dbReference type="InterPro" id="IPR003439">
    <property type="entry name" value="ABC_transporter-like_ATP-bd"/>
</dbReference>
<dbReference type="CDD" id="cd03230">
    <property type="entry name" value="ABC_DR_subfamily_A"/>
    <property type="match status" value="1"/>
</dbReference>
<sequence length="292" mass="32503">MDKVLEVTGLTKRYRTFTLDGVTLEVPKGTILGLIGPNGAGKTTAIRSVMKMVRPDGGSIRVFGLGLDASEKEIKNRVGYVGEEQFYYGNKKVSWTGRFVSRYFEKWDQEMFDSLLEEFRLDPSQKVGKLSKGMKVKLSFAIAFSHHPELMILDEPTAGLDPVIRREMLDRLLAFRDDREGSVFISSHITDDIVRIADHVAFIVDGRVAIHAEKDEVLSDWKRLHFKPGAISGDIVTGLRCVEAHAFGSTGVTNRFRELEGRISAAVRAGDVKVENVDLDDVLIAFVKGGRS</sequence>
<evidence type="ECO:0000256" key="2">
    <source>
        <dbReference type="ARBA" id="ARBA00022741"/>
    </source>
</evidence>
<proteinExistence type="predicted"/>
<dbReference type="SUPFAM" id="SSF52540">
    <property type="entry name" value="P-loop containing nucleoside triphosphate hydrolases"/>
    <property type="match status" value="1"/>
</dbReference>